<sequence>MVACLNPGEYQESVHTVSLAARSRRISNLVPSAHKQKTPKIKVDMEGKPRAWLESKGKTKSTRRLEPLKSPCLRKTPKSYISAKRSVTFYGSVKGTSTTNQEAAYTKERAFTVAFQNLLDDEDAFLSCLESPHCGGKANKEENECNTNVAASWKSDKYPSVQSPLRKALSPMDINGNLTVFVATRSNNGIQKTNTPLDKFSSRSSTLKDCLVQEYIDFLNKASREELLELKVLADSHNNEKMNSFSISYRFSQFGILQLNDLKKIGLSSRQVQNLFIKAARTLFENKAEDSMAD</sequence>
<organism evidence="1 2">
    <name type="scientific">Bauhinia variegata</name>
    <name type="common">Purple orchid tree</name>
    <name type="synonym">Phanera variegata</name>
    <dbReference type="NCBI Taxonomy" id="167791"/>
    <lineage>
        <taxon>Eukaryota</taxon>
        <taxon>Viridiplantae</taxon>
        <taxon>Streptophyta</taxon>
        <taxon>Embryophyta</taxon>
        <taxon>Tracheophyta</taxon>
        <taxon>Spermatophyta</taxon>
        <taxon>Magnoliopsida</taxon>
        <taxon>eudicotyledons</taxon>
        <taxon>Gunneridae</taxon>
        <taxon>Pentapetalae</taxon>
        <taxon>rosids</taxon>
        <taxon>fabids</taxon>
        <taxon>Fabales</taxon>
        <taxon>Fabaceae</taxon>
        <taxon>Cercidoideae</taxon>
        <taxon>Cercideae</taxon>
        <taxon>Bauhiniinae</taxon>
        <taxon>Bauhinia</taxon>
    </lineage>
</organism>
<keyword evidence="2" id="KW-1185">Reference proteome</keyword>
<gene>
    <name evidence="1" type="ORF">L6164_003342</name>
</gene>
<evidence type="ECO:0000313" key="1">
    <source>
        <dbReference type="EMBL" id="KAI4354484.1"/>
    </source>
</evidence>
<comment type="caution">
    <text evidence="1">The sequence shown here is derived from an EMBL/GenBank/DDBJ whole genome shotgun (WGS) entry which is preliminary data.</text>
</comment>
<dbReference type="Proteomes" id="UP000828941">
    <property type="component" value="Chromosome 2"/>
</dbReference>
<accession>A0ACB9Q324</accession>
<dbReference type="EMBL" id="CM039427">
    <property type="protein sequence ID" value="KAI4354484.1"/>
    <property type="molecule type" value="Genomic_DNA"/>
</dbReference>
<reference evidence="1 2" key="1">
    <citation type="journal article" date="2022" name="DNA Res.">
        <title>Chromosomal-level genome assembly of the orchid tree Bauhinia variegata (Leguminosae; Cercidoideae) supports the allotetraploid origin hypothesis of Bauhinia.</title>
        <authorList>
            <person name="Zhong Y."/>
            <person name="Chen Y."/>
            <person name="Zheng D."/>
            <person name="Pang J."/>
            <person name="Liu Y."/>
            <person name="Luo S."/>
            <person name="Meng S."/>
            <person name="Qian L."/>
            <person name="Wei D."/>
            <person name="Dai S."/>
            <person name="Zhou R."/>
        </authorList>
    </citation>
    <scope>NUCLEOTIDE SEQUENCE [LARGE SCALE GENOMIC DNA]</scope>
    <source>
        <strain evidence="1">BV-YZ2020</strain>
    </source>
</reference>
<proteinExistence type="predicted"/>
<protein>
    <submittedName>
        <fullName evidence="1">Uncharacterized protein</fullName>
    </submittedName>
</protein>
<name>A0ACB9Q324_BAUVA</name>
<evidence type="ECO:0000313" key="2">
    <source>
        <dbReference type="Proteomes" id="UP000828941"/>
    </source>
</evidence>